<evidence type="ECO:0000313" key="5">
    <source>
        <dbReference type="EMBL" id="MDO7882583.1"/>
    </source>
</evidence>
<evidence type="ECO:0000313" key="6">
    <source>
        <dbReference type="Proteomes" id="UP001241072"/>
    </source>
</evidence>
<dbReference type="InterPro" id="IPR015854">
    <property type="entry name" value="ABC_transpr_LolD-like"/>
</dbReference>
<dbReference type="CDD" id="cd03255">
    <property type="entry name" value="ABC_MJ0796_LolCDE_FtsE"/>
    <property type="match status" value="1"/>
</dbReference>
<accession>A0ABT9BNG8</accession>
<dbReference type="InterPro" id="IPR017911">
    <property type="entry name" value="MacB-like_ATP-bd"/>
</dbReference>
<evidence type="ECO:0000256" key="1">
    <source>
        <dbReference type="ARBA" id="ARBA00022448"/>
    </source>
</evidence>
<dbReference type="PROSITE" id="PS00211">
    <property type="entry name" value="ABC_TRANSPORTER_1"/>
    <property type="match status" value="1"/>
</dbReference>
<sequence length="234" mass="25066">MTDLVIDAQGIGKTYGKGSARFTALADVTVQIRRGECVAIVGKSGSGKSTLMHLLALLDQPDTGTLAIEGVDTRALNARRTSELRNRTFGFVFQQFFLTPGTSVLDNVTLPLEIAGVAPRVRRERGRAALAQLELDDKAGSNATDLSGGQKQRVVIARALVSEPSVIFADEPTGNLDTATGAVVEETLLRLNREQGITLIVVTHDEDLAARCDRQIVLRDGRIVSDSAREEVAA</sequence>
<dbReference type="InterPro" id="IPR017871">
    <property type="entry name" value="ABC_transporter-like_CS"/>
</dbReference>
<dbReference type="InterPro" id="IPR003593">
    <property type="entry name" value="AAA+_ATPase"/>
</dbReference>
<dbReference type="Pfam" id="PF00005">
    <property type="entry name" value="ABC_tran"/>
    <property type="match status" value="1"/>
</dbReference>
<protein>
    <submittedName>
        <fullName evidence="5">ABC transporter ATP-binding protein</fullName>
    </submittedName>
</protein>
<proteinExistence type="predicted"/>
<dbReference type="SMART" id="SM00382">
    <property type="entry name" value="AAA"/>
    <property type="match status" value="1"/>
</dbReference>
<dbReference type="InterPro" id="IPR027417">
    <property type="entry name" value="P-loop_NTPase"/>
</dbReference>
<keyword evidence="6" id="KW-1185">Reference proteome</keyword>
<feature type="domain" description="ABC transporter" evidence="4">
    <location>
        <begin position="6"/>
        <end position="234"/>
    </location>
</feature>
<evidence type="ECO:0000256" key="2">
    <source>
        <dbReference type="ARBA" id="ARBA00022741"/>
    </source>
</evidence>
<dbReference type="InterPro" id="IPR003439">
    <property type="entry name" value="ABC_transporter-like_ATP-bd"/>
</dbReference>
<keyword evidence="1" id="KW-0813">Transport</keyword>
<dbReference type="PANTHER" id="PTHR24220">
    <property type="entry name" value="IMPORT ATP-BINDING PROTEIN"/>
    <property type="match status" value="1"/>
</dbReference>
<dbReference type="PROSITE" id="PS50893">
    <property type="entry name" value="ABC_TRANSPORTER_2"/>
    <property type="match status" value="1"/>
</dbReference>
<evidence type="ECO:0000256" key="3">
    <source>
        <dbReference type="ARBA" id="ARBA00022840"/>
    </source>
</evidence>
<name>A0ABT9BNG8_9MICO</name>
<evidence type="ECO:0000259" key="4">
    <source>
        <dbReference type="PROSITE" id="PS50893"/>
    </source>
</evidence>
<keyword evidence="3 5" id="KW-0067">ATP-binding</keyword>
<dbReference type="EMBL" id="JAUQUB010000002">
    <property type="protein sequence ID" value="MDO7882583.1"/>
    <property type="molecule type" value="Genomic_DNA"/>
</dbReference>
<reference evidence="5 6" key="1">
    <citation type="submission" date="2023-07" db="EMBL/GenBank/DDBJ databases">
        <title>Protaetiibacter sp. nov WY-16 isolated from soil.</title>
        <authorList>
            <person name="Liu B."/>
            <person name="Wan Y."/>
        </authorList>
    </citation>
    <scope>NUCLEOTIDE SEQUENCE [LARGE SCALE GENOMIC DNA]</scope>
    <source>
        <strain evidence="5 6">WY-16</strain>
    </source>
</reference>
<dbReference type="Gene3D" id="3.40.50.300">
    <property type="entry name" value="P-loop containing nucleotide triphosphate hydrolases"/>
    <property type="match status" value="1"/>
</dbReference>
<dbReference type="GO" id="GO:0005524">
    <property type="term" value="F:ATP binding"/>
    <property type="evidence" value="ECO:0007669"/>
    <property type="project" value="UniProtKB-KW"/>
</dbReference>
<gene>
    <name evidence="5" type="ORF">Q5716_10135</name>
</gene>
<organism evidence="5 6">
    <name type="scientific">Antiquaquibacter soli</name>
    <dbReference type="NCBI Taxonomy" id="3064523"/>
    <lineage>
        <taxon>Bacteria</taxon>
        <taxon>Bacillati</taxon>
        <taxon>Actinomycetota</taxon>
        <taxon>Actinomycetes</taxon>
        <taxon>Micrococcales</taxon>
        <taxon>Microbacteriaceae</taxon>
        <taxon>Antiquaquibacter</taxon>
    </lineage>
</organism>
<dbReference type="RefSeq" id="WP_305003017.1">
    <property type="nucleotide sequence ID" value="NZ_JAUQUB010000002.1"/>
</dbReference>
<comment type="caution">
    <text evidence="5">The sequence shown here is derived from an EMBL/GenBank/DDBJ whole genome shotgun (WGS) entry which is preliminary data.</text>
</comment>
<dbReference type="SUPFAM" id="SSF52540">
    <property type="entry name" value="P-loop containing nucleoside triphosphate hydrolases"/>
    <property type="match status" value="1"/>
</dbReference>
<keyword evidence="2" id="KW-0547">Nucleotide-binding</keyword>
<dbReference type="Proteomes" id="UP001241072">
    <property type="component" value="Unassembled WGS sequence"/>
</dbReference>